<dbReference type="EC" id="3.1.26.5" evidence="6"/>
<evidence type="ECO:0000313" key="8">
    <source>
        <dbReference type="EMBL" id="CAA9564375.1"/>
    </source>
</evidence>
<dbReference type="HAMAP" id="MF_00227">
    <property type="entry name" value="RNase_P"/>
    <property type="match status" value="1"/>
</dbReference>
<dbReference type="Gene3D" id="3.30.230.10">
    <property type="match status" value="1"/>
</dbReference>
<dbReference type="InterPro" id="IPR000100">
    <property type="entry name" value="RNase_P"/>
</dbReference>
<keyword evidence="3 6" id="KW-0255">Endonuclease</keyword>
<keyword evidence="2 6" id="KW-0540">Nuclease</keyword>
<gene>
    <name evidence="6" type="primary">rnpA</name>
    <name evidence="8" type="ORF">AVDCRST_MAG59-2869</name>
</gene>
<evidence type="ECO:0000256" key="5">
    <source>
        <dbReference type="ARBA" id="ARBA00022884"/>
    </source>
</evidence>
<dbReference type="InterPro" id="IPR014721">
    <property type="entry name" value="Ribsml_uS5_D2-typ_fold_subgr"/>
</dbReference>
<dbReference type="EMBL" id="CADCWF010000192">
    <property type="protein sequence ID" value="CAA9564375.1"/>
    <property type="molecule type" value="Genomic_DNA"/>
</dbReference>
<dbReference type="GO" id="GO:0004526">
    <property type="term" value="F:ribonuclease P activity"/>
    <property type="evidence" value="ECO:0007669"/>
    <property type="project" value="UniProtKB-UniRule"/>
</dbReference>
<feature type="region of interest" description="Disordered" evidence="7">
    <location>
        <begin position="114"/>
        <end position="151"/>
    </location>
</feature>
<dbReference type="InterPro" id="IPR020568">
    <property type="entry name" value="Ribosomal_Su5_D2-typ_SF"/>
</dbReference>
<dbReference type="PANTHER" id="PTHR33992:SF1">
    <property type="entry name" value="RIBONUCLEASE P PROTEIN COMPONENT"/>
    <property type="match status" value="1"/>
</dbReference>
<dbReference type="AlphaFoldDB" id="A0A6J4V1K9"/>
<protein>
    <recommendedName>
        <fullName evidence="6">Ribonuclease P protein component</fullName>
        <shortName evidence="6">RNase P protein</shortName>
        <shortName evidence="6">RNaseP protein</shortName>
        <ecNumber evidence="6">3.1.26.5</ecNumber>
    </recommendedName>
    <alternativeName>
        <fullName evidence="6">Protein C5</fullName>
    </alternativeName>
</protein>
<evidence type="ECO:0000256" key="7">
    <source>
        <dbReference type="SAM" id="MobiDB-lite"/>
    </source>
</evidence>
<dbReference type="GO" id="GO:0001682">
    <property type="term" value="P:tRNA 5'-leader removal"/>
    <property type="evidence" value="ECO:0007669"/>
    <property type="project" value="UniProtKB-UniRule"/>
</dbReference>
<comment type="subunit">
    <text evidence="6">Consists of a catalytic RNA component (M1 or rnpB) and a protein subunit.</text>
</comment>
<dbReference type="SUPFAM" id="SSF54211">
    <property type="entry name" value="Ribosomal protein S5 domain 2-like"/>
    <property type="match status" value="1"/>
</dbReference>
<comment type="function">
    <text evidence="6">RNaseP catalyzes the removal of the 5'-leader sequence from pre-tRNA to produce the mature 5'-terminus. It can also cleave other RNA substrates such as 4.5S RNA. The protein component plays an auxiliary but essential role in vivo by binding to the 5'-leader sequence and broadening the substrate specificity of the ribozyme.</text>
</comment>
<comment type="catalytic activity">
    <reaction evidence="6">
        <text>Endonucleolytic cleavage of RNA, removing 5'-extranucleotides from tRNA precursor.</text>
        <dbReference type="EC" id="3.1.26.5"/>
    </reaction>
</comment>
<evidence type="ECO:0000256" key="2">
    <source>
        <dbReference type="ARBA" id="ARBA00022722"/>
    </source>
</evidence>
<reference evidence="8" key="1">
    <citation type="submission" date="2020-02" db="EMBL/GenBank/DDBJ databases">
        <authorList>
            <person name="Meier V. D."/>
        </authorList>
    </citation>
    <scope>NUCLEOTIDE SEQUENCE</scope>
    <source>
        <strain evidence="8">AVDCRST_MAG59</strain>
    </source>
</reference>
<keyword evidence="5 6" id="KW-0694">RNA-binding</keyword>
<proteinExistence type="inferred from homology"/>
<sequence>MDRRLRLREDADIRRVRSRGRAVVEGPLLGRVLANGLVPPRNRYTVVAGKKQGNAVARNRVKRLVREALRHLHPALAPGFDLAIYVRGKAEELPSAAAARTRVERIVRRAGLLTETGSRGDEETREDGGRGGLIRQPTGHAGEAGQAGEAQ</sequence>
<evidence type="ECO:0000256" key="4">
    <source>
        <dbReference type="ARBA" id="ARBA00022801"/>
    </source>
</evidence>
<name>A0A6J4V1K9_9BACT</name>
<keyword evidence="4 6" id="KW-0378">Hydrolase</keyword>
<dbReference type="GO" id="GO:0042781">
    <property type="term" value="F:3'-tRNA processing endoribonuclease activity"/>
    <property type="evidence" value="ECO:0007669"/>
    <property type="project" value="TreeGrafter"/>
</dbReference>
<evidence type="ECO:0000256" key="6">
    <source>
        <dbReference type="HAMAP-Rule" id="MF_00227"/>
    </source>
</evidence>
<keyword evidence="1 6" id="KW-0819">tRNA processing</keyword>
<dbReference type="Pfam" id="PF00825">
    <property type="entry name" value="Ribonuclease_P"/>
    <property type="match status" value="1"/>
</dbReference>
<dbReference type="GO" id="GO:0030677">
    <property type="term" value="C:ribonuclease P complex"/>
    <property type="evidence" value="ECO:0007669"/>
    <property type="project" value="TreeGrafter"/>
</dbReference>
<evidence type="ECO:0000256" key="1">
    <source>
        <dbReference type="ARBA" id="ARBA00022694"/>
    </source>
</evidence>
<organism evidence="8">
    <name type="scientific">uncultured Thermomicrobiales bacterium</name>
    <dbReference type="NCBI Taxonomy" id="1645740"/>
    <lineage>
        <taxon>Bacteria</taxon>
        <taxon>Pseudomonadati</taxon>
        <taxon>Thermomicrobiota</taxon>
        <taxon>Thermomicrobia</taxon>
        <taxon>Thermomicrobiales</taxon>
        <taxon>environmental samples</taxon>
    </lineage>
</organism>
<dbReference type="PANTHER" id="PTHR33992">
    <property type="entry name" value="RIBONUCLEASE P PROTEIN COMPONENT"/>
    <property type="match status" value="1"/>
</dbReference>
<feature type="compositionally biased region" description="Basic and acidic residues" evidence="7">
    <location>
        <begin position="118"/>
        <end position="129"/>
    </location>
</feature>
<evidence type="ECO:0000256" key="3">
    <source>
        <dbReference type="ARBA" id="ARBA00022759"/>
    </source>
</evidence>
<accession>A0A6J4V1K9</accession>
<dbReference type="GO" id="GO:0000049">
    <property type="term" value="F:tRNA binding"/>
    <property type="evidence" value="ECO:0007669"/>
    <property type="project" value="UniProtKB-UniRule"/>
</dbReference>
<comment type="similarity">
    <text evidence="6">Belongs to the RnpA family.</text>
</comment>
<feature type="compositionally biased region" description="Low complexity" evidence="7">
    <location>
        <begin position="139"/>
        <end position="151"/>
    </location>
</feature>